<accession>A0ABY9XSZ7</accession>
<protein>
    <submittedName>
        <fullName evidence="1">PmoA family protein</fullName>
    </submittedName>
</protein>
<sequence>MSSCKQSKKKDNIQKSNFVSLVKNDSLNTLDVFIDGKYFTSYMYADSILRKPVLFPIFTASEKRITRGFPINPNPGERMDHPHHYGLWFNHGVVNDIDFWNSAVIPKDPEMRYGRINHVKFLKVESGEVGTLKIEKEWRSDIEELLIKEQTRYVFSGDENKRIITLTTTLTAPEVDVLFTDSKEGMFAMRMRRELEIASDEPAILFENNQVTSKSDVLKNEGVSVLSQ</sequence>
<dbReference type="Proteomes" id="UP001302806">
    <property type="component" value="Chromosome"/>
</dbReference>
<name>A0ABY9XSZ7_9FLAO</name>
<gene>
    <name evidence="1" type="ORF">RHP51_18805</name>
</gene>
<organism evidence="1 2">
    <name type="scientific">Thalassobellus suaedae</name>
    <dbReference type="NCBI Taxonomy" id="3074124"/>
    <lineage>
        <taxon>Bacteria</taxon>
        <taxon>Pseudomonadati</taxon>
        <taxon>Bacteroidota</taxon>
        <taxon>Flavobacteriia</taxon>
        <taxon>Flavobacteriales</taxon>
        <taxon>Flavobacteriaceae</taxon>
        <taxon>Thalassobellus</taxon>
    </lineage>
</organism>
<reference evidence="1 2" key="1">
    <citation type="submission" date="2023-09" db="EMBL/GenBank/DDBJ databases">
        <title>Thalassobella suaedae gen. nov., sp. nov., a marine bacterium of the family Flavobacteriaceae isolated from a halophyte Suaeda japonica.</title>
        <authorList>
            <person name="Lee S.Y."/>
            <person name="Hwang C.Y."/>
        </authorList>
    </citation>
    <scope>NUCLEOTIDE SEQUENCE [LARGE SCALE GENOMIC DNA]</scope>
    <source>
        <strain evidence="1 2">HL-DH14</strain>
    </source>
</reference>
<evidence type="ECO:0000313" key="2">
    <source>
        <dbReference type="Proteomes" id="UP001302806"/>
    </source>
</evidence>
<evidence type="ECO:0000313" key="1">
    <source>
        <dbReference type="EMBL" id="WNH09051.1"/>
    </source>
</evidence>
<dbReference type="Pfam" id="PF14100">
    <property type="entry name" value="DUF6807"/>
    <property type="match status" value="1"/>
</dbReference>
<dbReference type="EMBL" id="CP134537">
    <property type="protein sequence ID" value="WNH09051.1"/>
    <property type="molecule type" value="Genomic_DNA"/>
</dbReference>
<dbReference type="InterPro" id="IPR029475">
    <property type="entry name" value="DUF6807"/>
</dbReference>
<proteinExistence type="predicted"/>
<dbReference type="RefSeq" id="WP_415865584.1">
    <property type="nucleotide sequence ID" value="NZ_CP134537.1"/>
</dbReference>